<protein>
    <recommendedName>
        <fullName evidence="9">NB-ARC domain-containing protein</fullName>
    </recommendedName>
</protein>
<dbReference type="PANTHER" id="PTHR48057">
    <property type="entry name" value="LEUCINE-RICH REPEAT SERINE/THREONINE-PROTEIN KINASE 1"/>
    <property type="match status" value="1"/>
</dbReference>
<evidence type="ECO:0000313" key="7">
    <source>
        <dbReference type="EMBL" id="KAF2286784.1"/>
    </source>
</evidence>
<evidence type="ECO:0000256" key="5">
    <source>
        <dbReference type="ARBA" id="ARBA00023136"/>
    </source>
</evidence>
<organism evidence="7 8">
    <name type="scientific">Hevea brasiliensis</name>
    <name type="common">Para rubber tree</name>
    <name type="synonym">Siphonia brasiliensis</name>
    <dbReference type="NCBI Taxonomy" id="3981"/>
    <lineage>
        <taxon>Eukaryota</taxon>
        <taxon>Viridiplantae</taxon>
        <taxon>Streptophyta</taxon>
        <taxon>Embryophyta</taxon>
        <taxon>Tracheophyta</taxon>
        <taxon>Spermatophyta</taxon>
        <taxon>Magnoliopsida</taxon>
        <taxon>eudicotyledons</taxon>
        <taxon>Gunneridae</taxon>
        <taxon>Pentapetalae</taxon>
        <taxon>rosids</taxon>
        <taxon>fabids</taxon>
        <taxon>Malpighiales</taxon>
        <taxon>Euphorbiaceae</taxon>
        <taxon>Crotonoideae</taxon>
        <taxon>Micrandreae</taxon>
        <taxon>Hevea</taxon>
    </lineage>
</organism>
<proteinExistence type="predicted"/>
<dbReference type="EMBL" id="JAAGAX010000017">
    <property type="protein sequence ID" value="KAF2286784.1"/>
    <property type="molecule type" value="Genomic_DNA"/>
</dbReference>
<dbReference type="AlphaFoldDB" id="A0A6A6KED2"/>
<dbReference type="InterPro" id="IPR052595">
    <property type="entry name" value="LRRC69/RLP"/>
</dbReference>
<evidence type="ECO:0008006" key="9">
    <source>
        <dbReference type="Google" id="ProtNLM"/>
    </source>
</evidence>
<keyword evidence="6" id="KW-0325">Glycoprotein</keyword>
<keyword evidence="4" id="KW-0677">Repeat</keyword>
<sequence>MFTNEEKLNWVSVPFMLRLERFNLETVPVVSQEMAVQLQRLLRLVKDQEFREGGKEDKLFLHWMRASACVLGDESYWLSYILLKKIAIFITECPKLIFDLSDDLTRGQIQMQLLTHLQNLEFLNLTAESFEGLFPTEIRIYAKLQNLTLGINKLNGTIPEEIGYMSKLDVLELHENEFYRPLPSSIGNLRMLRYLNLT</sequence>
<evidence type="ECO:0000256" key="4">
    <source>
        <dbReference type="ARBA" id="ARBA00022737"/>
    </source>
</evidence>
<keyword evidence="8" id="KW-1185">Reference proteome</keyword>
<keyword evidence="2" id="KW-0433">Leucine-rich repeat</keyword>
<evidence type="ECO:0000256" key="2">
    <source>
        <dbReference type="ARBA" id="ARBA00022614"/>
    </source>
</evidence>
<accession>A0A6A6KED2</accession>
<reference evidence="7 8" key="1">
    <citation type="journal article" date="2020" name="Mol. Plant">
        <title>The Chromosome-Based Rubber Tree Genome Provides New Insights into Spurge Genome Evolution and Rubber Biosynthesis.</title>
        <authorList>
            <person name="Liu J."/>
            <person name="Shi C."/>
            <person name="Shi C.C."/>
            <person name="Li W."/>
            <person name="Zhang Q.J."/>
            <person name="Zhang Y."/>
            <person name="Li K."/>
            <person name="Lu H.F."/>
            <person name="Shi C."/>
            <person name="Zhu S.T."/>
            <person name="Xiao Z.Y."/>
            <person name="Nan H."/>
            <person name="Yue Y."/>
            <person name="Zhu X.G."/>
            <person name="Wu Y."/>
            <person name="Hong X.N."/>
            <person name="Fan G.Y."/>
            <person name="Tong Y."/>
            <person name="Zhang D."/>
            <person name="Mao C.L."/>
            <person name="Liu Y.L."/>
            <person name="Hao S.J."/>
            <person name="Liu W.Q."/>
            <person name="Lv M.Q."/>
            <person name="Zhang H.B."/>
            <person name="Liu Y."/>
            <person name="Hu-Tang G.R."/>
            <person name="Wang J.P."/>
            <person name="Wang J.H."/>
            <person name="Sun Y.H."/>
            <person name="Ni S.B."/>
            <person name="Chen W.B."/>
            <person name="Zhang X.C."/>
            <person name="Jiao Y.N."/>
            <person name="Eichler E.E."/>
            <person name="Li G.H."/>
            <person name="Liu X."/>
            <person name="Gao L.Z."/>
        </authorList>
    </citation>
    <scope>NUCLEOTIDE SEQUENCE [LARGE SCALE GENOMIC DNA]</scope>
    <source>
        <strain evidence="8">cv. GT1</strain>
        <tissue evidence="7">Leaf</tissue>
    </source>
</reference>
<dbReference type="Gene3D" id="3.80.10.10">
    <property type="entry name" value="Ribonuclease Inhibitor"/>
    <property type="match status" value="1"/>
</dbReference>
<comment type="caution">
    <text evidence="7">The sequence shown here is derived from an EMBL/GenBank/DDBJ whole genome shotgun (WGS) entry which is preliminary data.</text>
</comment>
<dbReference type="FunFam" id="3.80.10.10:FF:000041">
    <property type="entry name" value="LRR receptor-like serine/threonine-protein kinase ERECTA"/>
    <property type="match status" value="1"/>
</dbReference>
<comment type="subcellular location">
    <subcellularLocation>
        <location evidence="1">Membrane</location>
    </subcellularLocation>
</comment>
<dbReference type="InterPro" id="IPR032675">
    <property type="entry name" value="LRR_dom_sf"/>
</dbReference>
<evidence type="ECO:0000256" key="6">
    <source>
        <dbReference type="ARBA" id="ARBA00023180"/>
    </source>
</evidence>
<evidence type="ECO:0000256" key="3">
    <source>
        <dbReference type="ARBA" id="ARBA00022729"/>
    </source>
</evidence>
<dbReference type="SUPFAM" id="SSF52058">
    <property type="entry name" value="L domain-like"/>
    <property type="match status" value="1"/>
</dbReference>
<name>A0A6A6KED2_HEVBR</name>
<dbReference type="Proteomes" id="UP000467840">
    <property type="component" value="Chromosome 3"/>
</dbReference>
<evidence type="ECO:0000313" key="8">
    <source>
        <dbReference type="Proteomes" id="UP000467840"/>
    </source>
</evidence>
<evidence type="ECO:0000256" key="1">
    <source>
        <dbReference type="ARBA" id="ARBA00004370"/>
    </source>
</evidence>
<keyword evidence="5" id="KW-0472">Membrane</keyword>
<gene>
    <name evidence="7" type="ORF">GH714_030326</name>
</gene>
<dbReference type="PANTHER" id="PTHR48057:SF7">
    <property type="entry name" value="LEUCINE-RICH REPEAT SERINE_THREONINE-PROTEIN KINASE 1"/>
    <property type="match status" value="1"/>
</dbReference>
<dbReference type="GO" id="GO:0016020">
    <property type="term" value="C:membrane"/>
    <property type="evidence" value="ECO:0007669"/>
    <property type="project" value="UniProtKB-SubCell"/>
</dbReference>
<keyword evidence="3" id="KW-0732">Signal</keyword>